<proteinExistence type="predicted"/>
<gene>
    <name evidence="2" type="ORF">T310_9057</name>
</gene>
<protein>
    <submittedName>
        <fullName evidence="2">Uncharacterized protein</fullName>
    </submittedName>
</protein>
<sequence>GLPRPTLRWRCLHRSQARFDGTPGMVRTCSLDRTGDRRCLQPDQTYAGGLGKAPPRRGRRGHRTMACVGTHRRRRREMAPIRASILRPAPATRRWRCRLRVLGRHRKRHDIVMSGIAASCPFAFCPRWTR</sequence>
<organism evidence="2 3">
    <name type="scientific">Rasamsonia emersonii (strain ATCC 16479 / CBS 393.64 / IMI 116815)</name>
    <dbReference type="NCBI Taxonomy" id="1408163"/>
    <lineage>
        <taxon>Eukaryota</taxon>
        <taxon>Fungi</taxon>
        <taxon>Dikarya</taxon>
        <taxon>Ascomycota</taxon>
        <taxon>Pezizomycotina</taxon>
        <taxon>Eurotiomycetes</taxon>
        <taxon>Eurotiomycetidae</taxon>
        <taxon>Eurotiales</taxon>
        <taxon>Trichocomaceae</taxon>
        <taxon>Rasamsonia</taxon>
    </lineage>
</organism>
<keyword evidence="3" id="KW-1185">Reference proteome</keyword>
<comment type="caution">
    <text evidence="2">The sequence shown here is derived from an EMBL/GenBank/DDBJ whole genome shotgun (WGS) entry which is preliminary data.</text>
</comment>
<dbReference type="GeneID" id="25321086"/>
<evidence type="ECO:0000256" key="1">
    <source>
        <dbReference type="SAM" id="MobiDB-lite"/>
    </source>
</evidence>
<evidence type="ECO:0000313" key="2">
    <source>
        <dbReference type="EMBL" id="KKA17227.1"/>
    </source>
</evidence>
<feature type="non-terminal residue" evidence="2">
    <location>
        <position position="1"/>
    </location>
</feature>
<evidence type="ECO:0000313" key="3">
    <source>
        <dbReference type="Proteomes" id="UP000053958"/>
    </source>
</evidence>
<feature type="region of interest" description="Disordered" evidence="1">
    <location>
        <begin position="42"/>
        <end position="61"/>
    </location>
</feature>
<reference evidence="2 3" key="1">
    <citation type="submission" date="2015-04" db="EMBL/GenBank/DDBJ databases">
        <authorList>
            <person name="Heijne W.H."/>
            <person name="Fedorova N.D."/>
            <person name="Nierman W.C."/>
            <person name="Vollebregt A.W."/>
            <person name="Zhao Z."/>
            <person name="Wu L."/>
            <person name="Kumar M."/>
            <person name="Stam H."/>
            <person name="van den Berg M.A."/>
            <person name="Pel H.J."/>
        </authorList>
    </citation>
    <scope>NUCLEOTIDE SEQUENCE [LARGE SCALE GENOMIC DNA]</scope>
    <source>
        <strain evidence="2 3">CBS 393.64</strain>
    </source>
</reference>
<name>A0A0F4YG66_RASE3</name>
<dbReference type="Proteomes" id="UP000053958">
    <property type="component" value="Unassembled WGS sequence"/>
</dbReference>
<accession>A0A0F4YG66</accession>
<dbReference type="RefSeq" id="XP_013323839.1">
    <property type="nucleotide sequence ID" value="XM_013468385.1"/>
</dbReference>
<dbReference type="EMBL" id="LASV01000688">
    <property type="protein sequence ID" value="KKA17227.1"/>
    <property type="molecule type" value="Genomic_DNA"/>
</dbReference>
<dbReference type="AlphaFoldDB" id="A0A0F4YG66"/>